<dbReference type="Gene3D" id="1.20.58.2240">
    <property type="match status" value="1"/>
</dbReference>
<dbReference type="Proteomes" id="UP000521943">
    <property type="component" value="Unassembled WGS sequence"/>
</dbReference>
<dbReference type="SUPFAM" id="SSF53067">
    <property type="entry name" value="Actin-like ATPase domain"/>
    <property type="match status" value="2"/>
</dbReference>
<evidence type="ECO:0000256" key="1">
    <source>
        <dbReference type="ARBA" id="ARBA00022679"/>
    </source>
</evidence>
<keyword evidence="2 4" id="KW-0418">Kinase</keyword>
<accession>A0A8H6IBE5</accession>
<dbReference type="Gene3D" id="3.30.420.40">
    <property type="match status" value="1"/>
</dbReference>
<dbReference type="InterPro" id="IPR043129">
    <property type="entry name" value="ATPase_NBD"/>
</dbReference>
<evidence type="ECO:0000313" key="5">
    <source>
        <dbReference type="Proteomes" id="UP000521943"/>
    </source>
</evidence>
<dbReference type="Pfam" id="PF02782">
    <property type="entry name" value="FGGY_C"/>
    <property type="match status" value="1"/>
</dbReference>
<proteinExistence type="predicted"/>
<evidence type="ECO:0000259" key="3">
    <source>
        <dbReference type="Pfam" id="PF02782"/>
    </source>
</evidence>
<organism evidence="4 5">
    <name type="scientific">Ephemerocybe angulata</name>
    <dbReference type="NCBI Taxonomy" id="980116"/>
    <lineage>
        <taxon>Eukaryota</taxon>
        <taxon>Fungi</taxon>
        <taxon>Dikarya</taxon>
        <taxon>Basidiomycota</taxon>
        <taxon>Agaricomycotina</taxon>
        <taxon>Agaricomycetes</taxon>
        <taxon>Agaricomycetidae</taxon>
        <taxon>Agaricales</taxon>
        <taxon>Agaricineae</taxon>
        <taxon>Psathyrellaceae</taxon>
        <taxon>Ephemerocybe</taxon>
    </lineage>
</organism>
<comment type="caution">
    <text evidence="4">The sequence shown here is derived from an EMBL/GenBank/DDBJ whole genome shotgun (WGS) entry which is preliminary data.</text>
</comment>
<keyword evidence="1" id="KW-0808">Transferase</keyword>
<dbReference type="OrthoDB" id="203824at2759"/>
<sequence length="596" mass="64025">MSNSDPLYIGVDIGTGSARAALSRADGTLLYASSYEIRTWRSDTDHRVFEQSTSDIWGRICAAVKDCVKGAAGANSESDIASRVHGIGFDATCSLASIAVTDGSGLGVVGERNLEKEAEEINATGSTVLDYVGGNDEQLINGMEIPKILWLKRHMKPELATGSTARSCCSLTCKCSYVSVIPKPTRDGTSGTGGWDDKFFHTIGLGELVERGYGQIGATNGVNAEKVLTAGIPVGRGLSKKAAEELGLLEGTPVGSGLSMRVLELNWDVDDSYAGWLGTVGARCLVGGGSELEAHPSVEESGHRLAVVAGTSTCHIVQNPVFPGWWMNEGGQSATGQLIEHMISTHPAKDALYKKAKEEGKNIYTVLHDTLERLRVEQKVASYTELTKDLHIYPDFHGNRSPIADPRMRGSIIGLTLDRSSLSSLALLYHATLTAIALQTRSIVDTLNGKGHSIKRLYVSGSQAQNSILMQLLADACYTGEAGAGGNGLEGVVKRDVGGEGRRDKRVGVSAVVLGAAMLGRMAHVLRLRVMRWKAEILWDIMTEMTPPGVLVPPATAGSGEVSLEKKILDAKYEIFLETVEIQKRWRDKMDRLTRE</sequence>
<dbReference type="GO" id="GO:0005737">
    <property type="term" value="C:cytoplasm"/>
    <property type="evidence" value="ECO:0007669"/>
    <property type="project" value="TreeGrafter"/>
</dbReference>
<evidence type="ECO:0000313" key="4">
    <source>
        <dbReference type="EMBL" id="KAF6762435.1"/>
    </source>
</evidence>
<dbReference type="AlphaFoldDB" id="A0A8H6IBE5"/>
<reference evidence="4 5" key="1">
    <citation type="submission" date="2020-07" db="EMBL/GenBank/DDBJ databases">
        <title>Comparative genomics of pyrophilous fungi reveals a link between fire events and developmental genes.</title>
        <authorList>
            <consortium name="DOE Joint Genome Institute"/>
            <person name="Steindorff A.S."/>
            <person name="Carver A."/>
            <person name="Calhoun S."/>
            <person name="Stillman K."/>
            <person name="Liu H."/>
            <person name="Lipzen A."/>
            <person name="Pangilinan J."/>
            <person name="Labutti K."/>
            <person name="Bruns T.D."/>
            <person name="Grigoriev I.V."/>
        </authorList>
    </citation>
    <scope>NUCLEOTIDE SEQUENCE [LARGE SCALE GENOMIC DNA]</scope>
    <source>
        <strain evidence="4 5">CBS 144469</strain>
    </source>
</reference>
<evidence type="ECO:0000256" key="2">
    <source>
        <dbReference type="ARBA" id="ARBA00022777"/>
    </source>
</evidence>
<dbReference type="GO" id="GO:0019321">
    <property type="term" value="P:pentose metabolic process"/>
    <property type="evidence" value="ECO:0007669"/>
    <property type="project" value="TreeGrafter"/>
</dbReference>
<dbReference type="PANTHER" id="PTHR43435:SF4">
    <property type="entry name" value="FGGY CARBOHYDRATE KINASE DOMAIN-CONTAINING PROTEIN"/>
    <property type="match status" value="1"/>
</dbReference>
<name>A0A8H6IBE5_9AGAR</name>
<gene>
    <name evidence="4" type="ORF">DFP72DRAFT_1030380</name>
</gene>
<protein>
    <submittedName>
        <fullName evidence="4">Ribitol kinase</fullName>
    </submittedName>
</protein>
<dbReference type="GO" id="GO:0019150">
    <property type="term" value="F:D-ribulokinase activity"/>
    <property type="evidence" value="ECO:0007669"/>
    <property type="project" value="TreeGrafter"/>
</dbReference>
<feature type="domain" description="Carbohydrate kinase FGGY C-terminal" evidence="3">
    <location>
        <begin position="305"/>
        <end position="477"/>
    </location>
</feature>
<keyword evidence="5" id="KW-1185">Reference proteome</keyword>
<dbReference type="InterPro" id="IPR018485">
    <property type="entry name" value="FGGY_C"/>
</dbReference>
<dbReference type="PANTHER" id="PTHR43435">
    <property type="entry name" value="RIBULOKINASE"/>
    <property type="match status" value="1"/>
</dbReference>
<dbReference type="EMBL" id="JACGCI010000007">
    <property type="protein sequence ID" value="KAF6762435.1"/>
    <property type="molecule type" value="Genomic_DNA"/>
</dbReference>